<dbReference type="EMBL" id="KK107570">
    <property type="protein sequence ID" value="EZA48810.1"/>
    <property type="molecule type" value="Genomic_DNA"/>
</dbReference>
<dbReference type="AlphaFoldDB" id="A0A026VYR7"/>
<evidence type="ECO:0000313" key="2">
    <source>
        <dbReference type="EMBL" id="EZA48810.1"/>
    </source>
</evidence>
<dbReference type="Proteomes" id="UP000053097">
    <property type="component" value="Unassembled WGS sequence"/>
</dbReference>
<proteinExistence type="predicted"/>
<organism evidence="2 3">
    <name type="scientific">Ooceraea biroi</name>
    <name type="common">Clonal raider ant</name>
    <name type="synonym">Cerapachys biroi</name>
    <dbReference type="NCBI Taxonomy" id="2015173"/>
    <lineage>
        <taxon>Eukaryota</taxon>
        <taxon>Metazoa</taxon>
        <taxon>Ecdysozoa</taxon>
        <taxon>Arthropoda</taxon>
        <taxon>Hexapoda</taxon>
        <taxon>Insecta</taxon>
        <taxon>Pterygota</taxon>
        <taxon>Neoptera</taxon>
        <taxon>Endopterygota</taxon>
        <taxon>Hymenoptera</taxon>
        <taxon>Apocrita</taxon>
        <taxon>Aculeata</taxon>
        <taxon>Formicoidea</taxon>
        <taxon>Formicidae</taxon>
        <taxon>Dorylinae</taxon>
        <taxon>Ooceraea</taxon>
    </lineage>
</organism>
<protein>
    <submittedName>
        <fullName evidence="2">Uncharacterized protein</fullName>
    </submittedName>
</protein>
<feature type="region of interest" description="Disordered" evidence="1">
    <location>
        <begin position="1"/>
        <end position="22"/>
    </location>
</feature>
<evidence type="ECO:0000313" key="3">
    <source>
        <dbReference type="Proteomes" id="UP000053097"/>
    </source>
</evidence>
<feature type="compositionally biased region" description="Basic and acidic residues" evidence="1">
    <location>
        <begin position="41"/>
        <end position="51"/>
    </location>
</feature>
<feature type="region of interest" description="Disordered" evidence="1">
    <location>
        <begin position="41"/>
        <end position="65"/>
    </location>
</feature>
<evidence type="ECO:0000256" key="1">
    <source>
        <dbReference type="SAM" id="MobiDB-lite"/>
    </source>
</evidence>
<reference evidence="2 3" key="1">
    <citation type="journal article" date="2014" name="Curr. Biol.">
        <title>The genome of the clonal raider ant Cerapachys biroi.</title>
        <authorList>
            <person name="Oxley P.R."/>
            <person name="Ji L."/>
            <person name="Fetter-Pruneda I."/>
            <person name="McKenzie S.K."/>
            <person name="Li C."/>
            <person name="Hu H."/>
            <person name="Zhang G."/>
            <person name="Kronauer D.J."/>
        </authorList>
    </citation>
    <scope>NUCLEOTIDE SEQUENCE [LARGE SCALE GENOMIC DNA]</scope>
</reference>
<name>A0A026VYR7_OOCBI</name>
<sequence>MRELLGRKRKKKRKGEHAPSKREECRMAGIYYVPVGERGMENKRERKRDGEIAQALHRGGIKISR</sequence>
<gene>
    <name evidence="2" type="ORF">X777_12726</name>
</gene>
<keyword evidence="3" id="KW-1185">Reference proteome</keyword>
<accession>A0A026VYR7</accession>